<dbReference type="Proteomes" id="UP000187609">
    <property type="component" value="Unassembled WGS sequence"/>
</dbReference>
<evidence type="ECO:0000313" key="3">
    <source>
        <dbReference type="Proteomes" id="UP000187609"/>
    </source>
</evidence>
<name>A0A1J6JW64_NICAT</name>
<gene>
    <name evidence="2" type="ORF">A4A49_61860</name>
</gene>
<keyword evidence="3" id="KW-1185">Reference proteome</keyword>
<dbReference type="Gramene" id="OIT21366">
    <property type="protein sequence ID" value="OIT21366"/>
    <property type="gene ID" value="A4A49_61860"/>
</dbReference>
<comment type="caution">
    <text evidence="2">The sequence shown here is derived from an EMBL/GenBank/DDBJ whole genome shotgun (WGS) entry which is preliminary data.</text>
</comment>
<dbReference type="PANTHER" id="PTHR33499:SF26">
    <property type="entry name" value="DUF4216 DOMAIN-CONTAINING PROTEIN"/>
    <property type="match status" value="1"/>
</dbReference>
<organism evidence="2 3">
    <name type="scientific">Nicotiana attenuata</name>
    <name type="common">Coyote tobacco</name>
    <dbReference type="NCBI Taxonomy" id="49451"/>
    <lineage>
        <taxon>Eukaryota</taxon>
        <taxon>Viridiplantae</taxon>
        <taxon>Streptophyta</taxon>
        <taxon>Embryophyta</taxon>
        <taxon>Tracheophyta</taxon>
        <taxon>Spermatophyta</taxon>
        <taxon>Magnoliopsida</taxon>
        <taxon>eudicotyledons</taxon>
        <taxon>Gunneridae</taxon>
        <taxon>Pentapetalae</taxon>
        <taxon>asterids</taxon>
        <taxon>lamiids</taxon>
        <taxon>Solanales</taxon>
        <taxon>Solanaceae</taxon>
        <taxon>Nicotianoideae</taxon>
        <taxon>Nicotianeae</taxon>
        <taxon>Nicotiana</taxon>
    </lineage>
</organism>
<reference evidence="2" key="1">
    <citation type="submission" date="2016-11" db="EMBL/GenBank/DDBJ databases">
        <title>The genome of Nicotiana attenuata.</title>
        <authorList>
            <person name="Xu S."/>
            <person name="Brockmoeller T."/>
            <person name="Gaquerel E."/>
            <person name="Navarro A."/>
            <person name="Kuhl H."/>
            <person name="Gase K."/>
            <person name="Ling Z."/>
            <person name="Zhou W."/>
            <person name="Kreitzer C."/>
            <person name="Stanke M."/>
            <person name="Tang H."/>
            <person name="Lyons E."/>
            <person name="Pandey P."/>
            <person name="Pandey S.P."/>
            <person name="Timmermann B."/>
            <person name="Baldwin I.T."/>
        </authorList>
    </citation>
    <scope>NUCLEOTIDE SEQUENCE [LARGE SCALE GENOMIC DNA]</scope>
    <source>
        <strain evidence="2">UT</strain>
    </source>
</reference>
<dbReference type="AlphaFoldDB" id="A0A1J6JW64"/>
<dbReference type="OMA" id="NHRDHIF"/>
<keyword evidence="1" id="KW-0175">Coiled coil</keyword>
<protein>
    <submittedName>
        <fullName evidence="2">Uncharacterized protein</fullName>
    </submittedName>
</protein>
<evidence type="ECO:0000256" key="1">
    <source>
        <dbReference type="SAM" id="Coils"/>
    </source>
</evidence>
<proteinExistence type="predicted"/>
<feature type="coiled-coil region" evidence="1">
    <location>
        <begin position="116"/>
        <end position="157"/>
    </location>
</feature>
<feature type="non-terminal residue" evidence="2">
    <location>
        <position position="169"/>
    </location>
</feature>
<dbReference type="PANTHER" id="PTHR33499">
    <property type="entry name" value="OS12G0282400 PROTEIN-RELATED"/>
    <property type="match status" value="1"/>
</dbReference>
<accession>A0A1J6JW64</accession>
<dbReference type="EMBL" id="MJEQ01004387">
    <property type="protein sequence ID" value="OIT21366.1"/>
    <property type="molecule type" value="Genomic_DNA"/>
</dbReference>
<evidence type="ECO:0000313" key="2">
    <source>
        <dbReference type="EMBL" id="OIT21366.1"/>
    </source>
</evidence>
<sequence length="169" mass="19611">MKELWNKWRGHLHAKYVKDKPIQQALRNIPKGVDKKEWEWLVKEHFSTESFQAGSNTNEANQAKLKMLHHIGSKPIQEIIYQKIVEKYCGPQTRSHVFGFGGGVNAKDLKGVTSSKVELVSVLRSTREENKSLNEENKFLQDRLSTLEDEMKEMRKIKEYFAAQQSHVS</sequence>